<evidence type="ECO:0000313" key="8">
    <source>
        <dbReference type="EMBL" id="KAK6162774.1"/>
    </source>
</evidence>
<accession>A0ABR0XUH8</accession>
<evidence type="ECO:0000256" key="5">
    <source>
        <dbReference type="ARBA" id="ARBA00023180"/>
    </source>
</evidence>
<feature type="chain" id="PRO_5045908316" description="Peptidase A1 domain-containing protein" evidence="6">
    <location>
        <begin position="26"/>
        <end position="447"/>
    </location>
</feature>
<evidence type="ECO:0000256" key="6">
    <source>
        <dbReference type="SAM" id="SignalP"/>
    </source>
</evidence>
<dbReference type="InterPro" id="IPR051708">
    <property type="entry name" value="Plant_Aspart_Prot_A1"/>
</dbReference>
<evidence type="ECO:0000256" key="3">
    <source>
        <dbReference type="ARBA" id="ARBA00022750"/>
    </source>
</evidence>
<keyword evidence="9" id="KW-1185">Reference proteome</keyword>
<dbReference type="EMBL" id="JABTTQ020000002">
    <property type="protein sequence ID" value="KAK6162774.1"/>
    <property type="molecule type" value="Genomic_DNA"/>
</dbReference>
<reference evidence="8 9" key="1">
    <citation type="journal article" date="2021" name="Comput. Struct. Biotechnol. J.">
        <title>De novo genome assembly of the potent medicinal plant Rehmannia glutinosa using nanopore technology.</title>
        <authorList>
            <person name="Ma L."/>
            <person name="Dong C."/>
            <person name="Song C."/>
            <person name="Wang X."/>
            <person name="Zheng X."/>
            <person name="Niu Y."/>
            <person name="Chen S."/>
            <person name="Feng W."/>
        </authorList>
    </citation>
    <scope>NUCLEOTIDE SEQUENCE [LARGE SCALE GENOMIC DNA]</scope>
    <source>
        <strain evidence="8">DH-2019</strain>
    </source>
</reference>
<dbReference type="Pfam" id="PF14543">
    <property type="entry name" value="TAXi_N"/>
    <property type="match status" value="1"/>
</dbReference>
<dbReference type="InterPro" id="IPR021109">
    <property type="entry name" value="Peptidase_aspartic_dom_sf"/>
</dbReference>
<evidence type="ECO:0000256" key="2">
    <source>
        <dbReference type="ARBA" id="ARBA00022670"/>
    </source>
</evidence>
<dbReference type="SUPFAM" id="SSF50630">
    <property type="entry name" value="Acid proteases"/>
    <property type="match status" value="1"/>
</dbReference>
<protein>
    <recommendedName>
        <fullName evidence="7">Peptidase A1 domain-containing protein</fullName>
    </recommendedName>
</protein>
<dbReference type="CDD" id="cd05476">
    <property type="entry name" value="pepsin_A_like_plant"/>
    <property type="match status" value="1"/>
</dbReference>
<dbReference type="InterPro" id="IPR032861">
    <property type="entry name" value="TAXi_N"/>
</dbReference>
<dbReference type="InterPro" id="IPR033121">
    <property type="entry name" value="PEPTIDASE_A1"/>
</dbReference>
<dbReference type="PANTHER" id="PTHR47967:SF125">
    <property type="entry name" value="PEPTIDASE A1 DOMAIN-CONTAINING PROTEIN"/>
    <property type="match status" value="1"/>
</dbReference>
<evidence type="ECO:0000256" key="4">
    <source>
        <dbReference type="ARBA" id="ARBA00022801"/>
    </source>
</evidence>
<dbReference type="Proteomes" id="UP001318860">
    <property type="component" value="Unassembled WGS sequence"/>
</dbReference>
<gene>
    <name evidence="8" type="ORF">DH2020_002615</name>
</gene>
<dbReference type="InterPro" id="IPR032799">
    <property type="entry name" value="TAXi_C"/>
</dbReference>
<feature type="signal peptide" evidence="6">
    <location>
        <begin position="1"/>
        <end position="25"/>
    </location>
</feature>
<evidence type="ECO:0000259" key="7">
    <source>
        <dbReference type="PROSITE" id="PS51767"/>
    </source>
</evidence>
<evidence type="ECO:0000256" key="1">
    <source>
        <dbReference type="ARBA" id="ARBA00007447"/>
    </source>
</evidence>
<keyword evidence="4" id="KW-0378">Hydrolase</keyword>
<comment type="similarity">
    <text evidence="1">Belongs to the peptidase A1 family.</text>
</comment>
<sequence>MIILKSIFISYLLALISLHVSLTKASTNGFTTDLIHRDSPQSPSYDASLSPSQRLANAFRRSIHRAQRFKPHARSTPKPELIDAHGEYLMKYSIGTPPVPSFGCLDTGSDIIWTQCKPCLKCFNQNLTLFNPKTSSTYKTIRCNTSECDSMEAGITSCSRTRKNCLYYEPYEDGSFTHGLVSTETLTFASNRGKRVISIPNVIFGCGFRNHMFFVGGESGIIGLGVGNVSLVRQLGPLAQGKFSYCLVSIVSEKSNSSKLNFGAKARVRGRGVVSTPLARKKLDTSYFVTVEGISVGNRRFKLIDDNDAAFSGYEEGNMIVDSGTTLTILPLYSYMKTVEVLNSRVKLKRIKDPQGLLDLCYFAPRKEDSKLKFPRFIFHFKGGADLKLKQDNIFVRTSNVSVCLAAQPFVFELFGIIGNLAQANFLVGFDLNRRTVSFKPTHCDNK</sequence>
<organism evidence="8 9">
    <name type="scientific">Rehmannia glutinosa</name>
    <name type="common">Chinese foxglove</name>
    <dbReference type="NCBI Taxonomy" id="99300"/>
    <lineage>
        <taxon>Eukaryota</taxon>
        <taxon>Viridiplantae</taxon>
        <taxon>Streptophyta</taxon>
        <taxon>Embryophyta</taxon>
        <taxon>Tracheophyta</taxon>
        <taxon>Spermatophyta</taxon>
        <taxon>Magnoliopsida</taxon>
        <taxon>eudicotyledons</taxon>
        <taxon>Gunneridae</taxon>
        <taxon>Pentapetalae</taxon>
        <taxon>asterids</taxon>
        <taxon>lamiids</taxon>
        <taxon>Lamiales</taxon>
        <taxon>Orobanchaceae</taxon>
        <taxon>Rehmannieae</taxon>
        <taxon>Rehmannia</taxon>
    </lineage>
</organism>
<dbReference type="Gene3D" id="2.40.70.10">
    <property type="entry name" value="Acid Proteases"/>
    <property type="match status" value="2"/>
</dbReference>
<keyword evidence="3" id="KW-0064">Aspartyl protease</keyword>
<keyword evidence="5" id="KW-0325">Glycoprotein</keyword>
<dbReference type="PANTHER" id="PTHR47967">
    <property type="entry name" value="OS07G0603500 PROTEIN-RELATED"/>
    <property type="match status" value="1"/>
</dbReference>
<dbReference type="PROSITE" id="PS00141">
    <property type="entry name" value="ASP_PROTEASE"/>
    <property type="match status" value="1"/>
</dbReference>
<evidence type="ECO:0000313" key="9">
    <source>
        <dbReference type="Proteomes" id="UP001318860"/>
    </source>
</evidence>
<feature type="domain" description="Peptidase A1" evidence="7">
    <location>
        <begin position="88"/>
        <end position="440"/>
    </location>
</feature>
<dbReference type="Pfam" id="PF14541">
    <property type="entry name" value="TAXi_C"/>
    <property type="match status" value="1"/>
</dbReference>
<name>A0ABR0XUH8_REHGL</name>
<dbReference type="PROSITE" id="PS51767">
    <property type="entry name" value="PEPTIDASE_A1"/>
    <property type="match status" value="1"/>
</dbReference>
<dbReference type="InterPro" id="IPR034161">
    <property type="entry name" value="Pepsin-like_plant"/>
</dbReference>
<comment type="caution">
    <text evidence="8">The sequence shown here is derived from an EMBL/GenBank/DDBJ whole genome shotgun (WGS) entry which is preliminary data.</text>
</comment>
<proteinExistence type="inferred from homology"/>
<keyword evidence="2" id="KW-0645">Protease</keyword>
<dbReference type="InterPro" id="IPR001969">
    <property type="entry name" value="Aspartic_peptidase_AS"/>
</dbReference>
<keyword evidence="6" id="KW-0732">Signal</keyword>